<sequence length="153" mass="17534">MLTLILVLGFLTIAICPIACALYAEAKLQNEDQKKLLFWLGFIPGTCLFILYAVLKPDDPPVIPSKACGVVQSYQVHKTRGGKEFEGVIIRFDGAQYSRHLLFDQHLEKMPKAQKVCFEYLDKFKYPHLSESKFVQWIEPTEMQNIPTANRIK</sequence>
<protein>
    <submittedName>
        <fullName evidence="2">Uncharacterized protein</fullName>
    </submittedName>
</protein>
<name>N9M0N1_9GAMM</name>
<evidence type="ECO:0000256" key="1">
    <source>
        <dbReference type="SAM" id="Phobius"/>
    </source>
</evidence>
<dbReference type="PATRIC" id="fig|1217709.3.peg.1615"/>
<keyword evidence="1" id="KW-0472">Membrane</keyword>
<dbReference type="RefSeq" id="WP_005096462.1">
    <property type="nucleotide sequence ID" value="NZ_CP183899.1"/>
</dbReference>
<keyword evidence="1" id="KW-0812">Transmembrane</keyword>
<dbReference type="EMBL" id="APRJ01000011">
    <property type="protein sequence ID" value="ENW86615.1"/>
    <property type="molecule type" value="Genomic_DNA"/>
</dbReference>
<keyword evidence="3" id="KW-1185">Reference proteome</keyword>
<dbReference type="OrthoDB" id="6710879at2"/>
<evidence type="ECO:0000313" key="2">
    <source>
        <dbReference type="EMBL" id="ENW86615.1"/>
    </source>
</evidence>
<evidence type="ECO:0000313" key="3">
    <source>
        <dbReference type="Proteomes" id="UP000023774"/>
    </source>
</evidence>
<gene>
    <name evidence="2" type="ORF">F906_01674</name>
</gene>
<organism evidence="2 3">
    <name type="scientific">Acinetobacter pseudolwoffii</name>
    <dbReference type="NCBI Taxonomy" id="2053287"/>
    <lineage>
        <taxon>Bacteria</taxon>
        <taxon>Pseudomonadati</taxon>
        <taxon>Pseudomonadota</taxon>
        <taxon>Gammaproteobacteria</taxon>
        <taxon>Moraxellales</taxon>
        <taxon>Moraxellaceae</taxon>
        <taxon>Acinetobacter</taxon>
    </lineage>
</organism>
<feature type="transmembrane region" description="Helical" evidence="1">
    <location>
        <begin position="6"/>
        <end position="24"/>
    </location>
</feature>
<comment type="caution">
    <text evidence="2">The sequence shown here is derived from an EMBL/GenBank/DDBJ whole genome shotgun (WGS) entry which is preliminary data.</text>
</comment>
<feature type="transmembrane region" description="Helical" evidence="1">
    <location>
        <begin position="36"/>
        <end position="55"/>
    </location>
</feature>
<reference evidence="2 3" key="1">
    <citation type="submission" date="2013-02" db="EMBL/GenBank/DDBJ databases">
        <title>The Genome Sequence of Acinetobacter sp. NIPH 713.</title>
        <authorList>
            <consortium name="The Broad Institute Genome Sequencing Platform"/>
            <consortium name="The Broad Institute Genome Sequencing Center for Infectious Disease"/>
            <person name="Cerqueira G."/>
            <person name="Feldgarden M."/>
            <person name="Courvalin P."/>
            <person name="Perichon B."/>
            <person name="Grillot-Courvalin C."/>
            <person name="Clermont D."/>
            <person name="Rocha E."/>
            <person name="Yoon E.-J."/>
            <person name="Nemec A."/>
            <person name="Walker B."/>
            <person name="Young S.K."/>
            <person name="Zeng Q."/>
            <person name="Gargeya S."/>
            <person name="Fitzgerald M."/>
            <person name="Haas B."/>
            <person name="Abouelleil A."/>
            <person name="Alvarado L."/>
            <person name="Arachchi H.M."/>
            <person name="Berlin A.M."/>
            <person name="Chapman S.B."/>
            <person name="Dewar J."/>
            <person name="Goldberg J."/>
            <person name="Griggs A."/>
            <person name="Gujja S."/>
            <person name="Hansen M."/>
            <person name="Howarth C."/>
            <person name="Imamovic A."/>
            <person name="Larimer J."/>
            <person name="McCowan C."/>
            <person name="Murphy C."/>
            <person name="Neiman D."/>
            <person name="Pearson M."/>
            <person name="Priest M."/>
            <person name="Roberts A."/>
            <person name="Saif S."/>
            <person name="Shea T."/>
            <person name="Sisk P."/>
            <person name="Sykes S."/>
            <person name="Wortman J."/>
            <person name="Nusbaum C."/>
            <person name="Birren B."/>
        </authorList>
    </citation>
    <scope>NUCLEOTIDE SEQUENCE [LARGE SCALE GENOMIC DNA]</scope>
    <source>
        <strain evidence="2 3">NIPH 713</strain>
    </source>
</reference>
<keyword evidence="1" id="KW-1133">Transmembrane helix</keyword>
<accession>N9M0N1</accession>
<dbReference type="AlphaFoldDB" id="N9M0N1"/>
<dbReference type="Proteomes" id="UP000023774">
    <property type="component" value="Unassembled WGS sequence"/>
</dbReference>
<dbReference type="HOGENOM" id="CLU_149122_0_0_6"/>
<proteinExistence type="predicted"/>